<reference evidence="2" key="2">
    <citation type="journal article" date="2015" name="Data Brief">
        <title>Shoot transcriptome of the giant reed, Arundo donax.</title>
        <authorList>
            <person name="Barrero R.A."/>
            <person name="Guerrero F.D."/>
            <person name="Moolhuijzen P."/>
            <person name="Goolsby J.A."/>
            <person name="Tidwell J."/>
            <person name="Bellgard S.E."/>
            <person name="Bellgard M.I."/>
        </authorList>
    </citation>
    <scope>NUCLEOTIDE SEQUENCE</scope>
    <source>
        <tissue evidence="2">Shoot tissue taken approximately 20 cm above the soil surface</tissue>
    </source>
</reference>
<name>A0A0A8XW19_ARUDO</name>
<keyword evidence="1" id="KW-1133">Transmembrane helix</keyword>
<keyword evidence="1" id="KW-0472">Membrane</keyword>
<protein>
    <submittedName>
        <fullName evidence="2">Uncharacterized protein</fullName>
    </submittedName>
</protein>
<accession>A0A0A8XW19</accession>
<proteinExistence type="predicted"/>
<organism evidence="2">
    <name type="scientific">Arundo donax</name>
    <name type="common">Giant reed</name>
    <name type="synonym">Donax arundinaceus</name>
    <dbReference type="NCBI Taxonomy" id="35708"/>
    <lineage>
        <taxon>Eukaryota</taxon>
        <taxon>Viridiplantae</taxon>
        <taxon>Streptophyta</taxon>
        <taxon>Embryophyta</taxon>
        <taxon>Tracheophyta</taxon>
        <taxon>Spermatophyta</taxon>
        <taxon>Magnoliopsida</taxon>
        <taxon>Liliopsida</taxon>
        <taxon>Poales</taxon>
        <taxon>Poaceae</taxon>
        <taxon>PACMAD clade</taxon>
        <taxon>Arundinoideae</taxon>
        <taxon>Arundineae</taxon>
        <taxon>Arundo</taxon>
    </lineage>
</organism>
<dbReference type="EMBL" id="GBRH01279736">
    <property type="protein sequence ID" value="JAD18159.1"/>
    <property type="molecule type" value="Transcribed_RNA"/>
</dbReference>
<dbReference type="AlphaFoldDB" id="A0A0A8XW19"/>
<keyword evidence="1" id="KW-0812">Transmembrane</keyword>
<sequence>MHNQSFKLPYKKSKTFEAPFTFHSMFKTIGWFTLIALGMGVCFKHLIKYKRMWDMITSGEEQIQIGIIKTVLGS</sequence>
<evidence type="ECO:0000313" key="2">
    <source>
        <dbReference type="EMBL" id="JAD18159.1"/>
    </source>
</evidence>
<reference evidence="2" key="1">
    <citation type="submission" date="2014-09" db="EMBL/GenBank/DDBJ databases">
        <authorList>
            <person name="Magalhaes I.L.F."/>
            <person name="Oliveira U."/>
            <person name="Santos F.R."/>
            <person name="Vidigal T.H.D.A."/>
            <person name="Brescovit A.D."/>
            <person name="Santos A.J."/>
        </authorList>
    </citation>
    <scope>NUCLEOTIDE SEQUENCE</scope>
    <source>
        <tissue evidence="2">Shoot tissue taken approximately 20 cm above the soil surface</tissue>
    </source>
</reference>
<feature type="transmembrane region" description="Helical" evidence="1">
    <location>
        <begin position="29"/>
        <end position="47"/>
    </location>
</feature>
<evidence type="ECO:0000256" key="1">
    <source>
        <dbReference type="SAM" id="Phobius"/>
    </source>
</evidence>